<sequence>MGVYKLSISIEPRIFPFWIDSPMKNLILLLLLLLLSSGFDHPAAAASLPAGQLVRQLSSLLRWTSPSSRMAPRPDESVMHYEGGYVVETVVQGNEIGVLPCKIRVAEDGELYAVDEVNSNIVKITPPLSQYSRARLVAGSFQGLSGHVDGKPSDARFNHPKGVAMDDKGNVYVADTLNLAVRKIGDSGVTTIAGGKSNLAGYRDGPSEDAKFSNDFDVVYVRPTCSLLVIDRGNAALRRISLDLEDCDYQHDSVSSIDMLMVAGAVVVGYALCILQQGYASSFFSRRVDAGQMQHVGQASVAVFEDKLREETASPVVDNPKEVPGWPSFGQLMVDLSKLALEAFAALFLYLVPTRIRVVGSRKGLTPLKDSLRLPEDEVDRKLAQPQRTTPAVPSETRRMHTQLENHSEAKPPKIKSTSFKDPSMASKQKSSSSRRQEFDEFYGTTEAPTYIKSKSNKERVRHRQREGCYGSVGMEQKLETKPGDSNKPQKYEHYNLKNKYSPDESFRF</sequence>
<dbReference type="EMBL" id="CM042883">
    <property type="protein sequence ID" value="KAI4374687.1"/>
    <property type="molecule type" value="Genomic_DNA"/>
</dbReference>
<evidence type="ECO:0000313" key="1">
    <source>
        <dbReference type="EMBL" id="KAI4374687.1"/>
    </source>
</evidence>
<gene>
    <name evidence="1" type="ORF">MLD38_012652</name>
</gene>
<organism evidence="1 2">
    <name type="scientific">Melastoma candidum</name>
    <dbReference type="NCBI Taxonomy" id="119954"/>
    <lineage>
        <taxon>Eukaryota</taxon>
        <taxon>Viridiplantae</taxon>
        <taxon>Streptophyta</taxon>
        <taxon>Embryophyta</taxon>
        <taxon>Tracheophyta</taxon>
        <taxon>Spermatophyta</taxon>
        <taxon>Magnoliopsida</taxon>
        <taxon>eudicotyledons</taxon>
        <taxon>Gunneridae</taxon>
        <taxon>Pentapetalae</taxon>
        <taxon>rosids</taxon>
        <taxon>malvids</taxon>
        <taxon>Myrtales</taxon>
        <taxon>Melastomataceae</taxon>
        <taxon>Melastomatoideae</taxon>
        <taxon>Melastomateae</taxon>
        <taxon>Melastoma</taxon>
    </lineage>
</organism>
<accession>A0ACB9R8B2</accession>
<reference evidence="2" key="1">
    <citation type="journal article" date="2023" name="Front. Plant Sci.">
        <title>Chromosomal-level genome assembly of Melastoma candidum provides insights into trichome evolution.</title>
        <authorList>
            <person name="Zhong Y."/>
            <person name="Wu W."/>
            <person name="Sun C."/>
            <person name="Zou P."/>
            <person name="Liu Y."/>
            <person name="Dai S."/>
            <person name="Zhou R."/>
        </authorList>
    </citation>
    <scope>NUCLEOTIDE SEQUENCE [LARGE SCALE GENOMIC DNA]</scope>
</reference>
<comment type="caution">
    <text evidence="1">The sequence shown here is derived from an EMBL/GenBank/DDBJ whole genome shotgun (WGS) entry which is preliminary data.</text>
</comment>
<proteinExistence type="predicted"/>
<dbReference type="Proteomes" id="UP001057402">
    <property type="component" value="Chromosome 4"/>
</dbReference>
<evidence type="ECO:0000313" key="2">
    <source>
        <dbReference type="Proteomes" id="UP001057402"/>
    </source>
</evidence>
<keyword evidence="2" id="KW-1185">Reference proteome</keyword>
<name>A0ACB9R8B2_9MYRT</name>
<protein>
    <submittedName>
        <fullName evidence="1">Uncharacterized protein</fullName>
    </submittedName>
</protein>